<reference evidence="1 2" key="1">
    <citation type="submission" date="2020-08" db="EMBL/GenBank/DDBJ databases">
        <title>Genomic Encyclopedia of Type Strains, Phase IV (KMG-V): Genome sequencing to study the core and pangenomes of soil and plant-associated prokaryotes.</title>
        <authorList>
            <person name="Whitman W."/>
        </authorList>
    </citation>
    <scope>NUCLEOTIDE SEQUENCE [LARGE SCALE GENOMIC DNA]</scope>
    <source>
        <strain evidence="1 2">SRMrh-85</strain>
    </source>
</reference>
<name>A0ABR6FV14_9BURK</name>
<protein>
    <submittedName>
        <fullName evidence="1">Uncharacterized protein</fullName>
    </submittedName>
</protein>
<evidence type="ECO:0000313" key="1">
    <source>
        <dbReference type="EMBL" id="MBB2931256.1"/>
    </source>
</evidence>
<keyword evidence="2" id="KW-1185">Reference proteome</keyword>
<evidence type="ECO:0000313" key="2">
    <source>
        <dbReference type="Proteomes" id="UP000533533"/>
    </source>
</evidence>
<accession>A0ABR6FV14</accession>
<gene>
    <name evidence="1" type="ORF">FHX59_005726</name>
</gene>
<sequence>MNLLELRNAAPHVFRQHEAGRRHRYTARLTG</sequence>
<comment type="caution">
    <text evidence="1">The sequence shown here is derived from an EMBL/GenBank/DDBJ whole genome shotgun (WGS) entry which is preliminary data.</text>
</comment>
<dbReference type="EMBL" id="JACHVZ010000018">
    <property type="protein sequence ID" value="MBB2931256.1"/>
    <property type="molecule type" value="Genomic_DNA"/>
</dbReference>
<organism evidence="1 2">
    <name type="scientific">Paraburkholderia silvatlantica</name>
    <dbReference type="NCBI Taxonomy" id="321895"/>
    <lineage>
        <taxon>Bacteria</taxon>
        <taxon>Pseudomonadati</taxon>
        <taxon>Pseudomonadota</taxon>
        <taxon>Betaproteobacteria</taxon>
        <taxon>Burkholderiales</taxon>
        <taxon>Burkholderiaceae</taxon>
        <taxon>Paraburkholderia</taxon>
    </lineage>
</organism>
<proteinExistence type="predicted"/>
<dbReference type="Proteomes" id="UP000533533">
    <property type="component" value="Unassembled WGS sequence"/>
</dbReference>